<keyword evidence="3" id="KW-1185">Reference proteome</keyword>
<organism evidence="2 3">
    <name type="scientific">Frankliniella fusca</name>
    <dbReference type="NCBI Taxonomy" id="407009"/>
    <lineage>
        <taxon>Eukaryota</taxon>
        <taxon>Metazoa</taxon>
        <taxon>Ecdysozoa</taxon>
        <taxon>Arthropoda</taxon>
        <taxon>Hexapoda</taxon>
        <taxon>Insecta</taxon>
        <taxon>Pterygota</taxon>
        <taxon>Neoptera</taxon>
        <taxon>Paraneoptera</taxon>
        <taxon>Thysanoptera</taxon>
        <taxon>Terebrantia</taxon>
        <taxon>Thripoidea</taxon>
        <taxon>Thripidae</taxon>
        <taxon>Frankliniella</taxon>
    </lineage>
</organism>
<feature type="non-terminal residue" evidence="2">
    <location>
        <position position="1"/>
    </location>
</feature>
<dbReference type="EMBL" id="JAHWGI010001411">
    <property type="protein sequence ID" value="KAK3930387.1"/>
    <property type="molecule type" value="Genomic_DNA"/>
</dbReference>
<reference evidence="2" key="2">
    <citation type="journal article" date="2023" name="BMC Genomics">
        <title>Pest status, molecular evolution, and epigenetic factors derived from the genome assembly of Frankliniella fusca, a thysanopteran phytovirus vector.</title>
        <authorList>
            <person name="Catto M.A."/>
            <person name="Labadie P.E."/>
            <person name="Jacobson A.L."/>
            <person name="Kennedy G.G."/>
            <person name="Srinivasan R."/>
            <person name="Hunt B.G."/>
        </authorList>
    </citation>
    <scope>NUCLEOTIDE SEQUENCE</scope>
    <source>
        <strain evidence="2">PL_HMW_Pooled</strain>
    </source>
</reference>
<feature type="compositionally biased region" description="Pro residues" evidence="1">
    <location>
        <begin position="52"/>
        <end position="65"/>
    </location>
</feature>
<sequence length="143" mass="14977">SLSLSLSLSFYPLPPSPLSSLSHTFFKSARGGEFLPYLTDTRLSLLPRRRSPPAPLPSPPLPSPLPNRRALDVEVTLSGLSPSPLLITAPGRDARAAAGRAARRRSAGPAEPAGRARRVRGALAAGRPAAGGAGARRRRCGRC</sequence>
<feature type="region of interest" description="Disordered" evidence="1">
    <location>
        <begin position="84"/>
        <end position="143"/>
    </location>
</feature>
<gene>
    <name evidence="2" type="ORF">KUF71_005121</name>
</gene>
<proteinExistence type="predicted"/>
<feature type="region of interest" description="Disordered" evidence="1">
    <location>
        <begin position="46"/>
        <end position="67"/>
    </location>
</feature>
<dbReference type="Proteomes" id="UP001219518">
    <property type="component" value="Unassembled WGS sequence"/>
</dbReference>
<accession>A0AAE1HYN8</accession>
<dbReference type="AlphaFoldDB" id="A0AAE1HYN8"/>
<evidence type="ECO:0000313" key="3">
    <source>
        <dbReference type="Proteomes" id="UP001219518"/>
    </source>
</evidence>
<name>A0AAE1HYN8_9NEOP</name>
<protein>
    <submittedName>
        <fullName evidence="2">AP-1 complex subunit gamma-1</fullName>
    </submittedName>
</protein>
<evidence type="ECO:0000256" key="1">
    <source>
        <dbReference type="SAM" id="MobiDB-lite"/>
    </source>
</evidence>
<reference evidence="2" key="1">
    <citation type="submission" date="2021-07" db="EMBL/GenBank/DDBJ databases">
        <authorList>
            <person name="Catto M.A."/>
            <person name="Jacobson A."/>
            <person name="Kennedy G."/>
            <person name="Labadie P."/>
            <person name="Hunt B.G."/>
            <person name="Srinivasan R."/>
        </authorList>
    </citation>
    <scope>NUCLEOTIDE SEQUENCE</scope>
    <source>
        <strain evidence="2">PL_HMW_Pooled</strain>
        <tissue evidence="2">Head</tissue>
    </source>
</reference>
<comment type="caution">
    <text evidence="2">The sequence shown here is derived from an EMBL/GenBank/DDBJ whole genome shotgun (WGS) entry which is preliminary data.</text>
</comment>
<evidence type="ECO:0000313" key="2">
    <source>
        <dbReference type="EMBL" id="KAK3930387.1"/>
    </source>
</evidence>